<keyword evidence="3" id="KW-1185">Reference proteome</keyword>
<dbReference type="InterPro" id="IPR002937">
    <property type="entry name" value="Amino_oxidase"/>
</dbReference>
<dbReference type="InterPro" id="IPR050281">
    <property type="entry name" value="Flavin_monoamine_oxidase"/>
</dbReference>
<dbReference type="Pfam" id="PF01593">
    <property type="entry name" value="Amino_oxidase"/>
    <property type="match status" value="1"/>
</dbReference>
<dbReference type="SUPFAM" id="SSF51905">
    <property type="entry name" value="FAD/NAD(P)-binding domain"/>
    <property type="match status" value="1"/>
</dbReference>
<dbReference type="GO" id="GO:0003682">
    <property type="term" value="F:chromatin binding"/>
    <property type="evidence" value="ECO:0007669"/>
    <property type="project" value="TreeGrafter"/>
</dbReference>
<sequence length="154" mass="17047">MVSSHANILHELVSTLEHTGIITETKVFSIENTSTDDVLLRAEDNRTFRLGSVVETVQLGLLKGQCPTFYLPLTPQLCRAIDKASNSSLEKVFVTFPSAFWEESPDQKKGAEDSSSASFTSFAHCLHPNYSKENQEHWDIELIALSLPAFGCDA</sequence>
<dbReference type="InterPro" id="IPR036188">
    <property type="entry name" value="FAD/NAD-bd_sf"/>
</dbReference>
<accession>A0A5N5WKB4</accession>
<dbReference type="PANTHER" id="PTHR10742:SF414">
    <property type="entry name" value="CONTAINING AMINE OXIDASE, PUTATIVE (AFU_ORTHOLOGUE AFUA_3G12150)-RELATED"/>
    <property type="match status" value="1"/>
</dbReference>
<feature type="domain" description="Amine oxidase" evidence="1">
    <location>
        <begin position="12"/>
        <end position="114"/>
    </location>
</feature>
<reference evidence="2 3" key="1">
    <citation type="submission" date="2019-04" db="EMBL/GenBank/DDBJ databases">
        <title>Friends and foes A comparative genomics study of 23 Aspergillus species from section Flavi.</title>
        <authorList>
            <consortium name="DOE Joint Genome Institute"/>
            <person name="Kjaerbolling I."/>
            <person name="Vesth T."/>
            <person name="Frisvad J.C."/>
            <person name="Nybo J.L."/>
            <person name="Theobald S."/>
            <person name="Kildgaard S."/>
            <person name="Isbrandt T."/>
            <person name="Kuo A."/>
            <person name="Sato A."/>
            <person name="Lyhne E.K."/>
            <person name="Kogle M.E."/>
            <person name="Wiebenga A."/>
            <person name="Kun R.S."/>
            <person name="Lubbers R.J."/>
            <person name="Makela M.R."/>
            <person name="Barry K."/>
            <person name="Chovatia M."/>
            <person name="Clum A."/>
            <person name="Daum C."/>
            <person name="Haridas S."/>
            <person name="He G."/>
            <person name="LaButti K."/>
            <person name="Lipzen A."/>
            <person name="Mondo S."/>
            <person name="Riley R."/>
            <person name="Salamov A."/>
            <person name="Simmons B.A."/>
            <person name="Magnuson J.K."/>
            <person name="Henrissat B."/>
            <person name="Mortensen U.H."/>
            <person name="Larsen T.O."/>
            <person name="Devries R.P."/>
            <person name="Grigoriev I.V."/>
            <person name="Machida M."/>
            <person name="Baker S.E."/>
            <person name="Andersen M.R."/>
        </authorList>
    </citation>
    <scope>NUCLEOTIDE SEQUENCE [LARGE SCALE GENOMIC DNA]</scope>
    <source>
        <strain evidence="2 3">CBS 151.66</strain>
    </source>
</reference>
<organism evidence="2 3">
    <name type="scientific">Aspergillus leporis</name>
    <dbReference type="NCBI Taxonomy" id="41062"/>
    <lineage>
        <taxon>Eukaryota</taxon>
        <taxon>Fungi</taxon>
        <taxon>Dikarya</taxon>
        <taxon>Ascomycota</taxon>
        <taxon>Pezizomycotina</taxon>
        <taxon>Eurotiomycetes</taxon>
        <taxon>Eurotiomycetidae</taxon>
        <taxon>Eurotiales</taxon>
        <taxon>Aspergillaceae</taxon>
        <taxon>Aspergillus</taxon>
        <taxon>Aspergillus subgen. Circumdati</taxon>
    </lineage>
</organism>
<dbReference type="Gene3D" id="3.90.660.10">
    <property type="match status" value="1"/>
</dbReference>
<evidence type="ECO:0000259" key="1">
    <source>
        <dbReference type="Pfam" id="PF01593"/>
    </source>
</evidence>
<dbReference type="GO" id="GO:0006338">
    <property type="term" value="P:chromatin remodeling"/>
    <property type="evidence" value="ECO:0007669"/>
    <property type="project" value="TreeGrafter"/>
</dbReference>
<name>A0A5N5WKB4_9EURO</name>
<proteinExistence type="predicted"/>
<dbReference type="OrthoDB" id="5046242at2759"/>
<dbReference type="AlphaFoldDB" id="A0A5N5WKB4"/>
<dbReference type="EMBL" id="ML732450">
    <property type="protein sequence ID" value="KAB8067744.1"/>
    <property type="molecule type" value="Genomic_DNA"/>
</dbReference>
<dbReference type="PANTHER" id="PTHR10742">
    <property type="entry name" value="FLAVIN MONOAMINE OXIDASE"/>
    <property type="match status" value="1"/>
</dbReference>
<dbReference type="Proteomes" id="UP000326565">
    <property type="component" value="Unassembled WGS sequence"/>
</dbReference>
<evidence type="ECO:0000313" key="2">
    <source>
        <dbReference type="EMBL" id="KAB8067744.1"/>
    </source>
</evidence>
<protein>
    <recommendedName>
        <fullName evidence="1">Amine oxidase domain-containing protein</fullName>
    </recommendedName>
</protein>
<dbReference type="Gene3D" id="3.50.50.60">
    <property type="entry name" value="FAD/NAD(P)-binding domain"/>
    <property type="match status" value="1"/>
</dbReference>
<dbReference type="GO" id="GO:0016491">
    <property type="term" value="F:oxidoreductase activity"/>
    <property type="evidence" value="ECO:0007669"/>
    <property type="project" value="InterPro"/>
</dbReference>
<dbReference type="GO" id="GO:0050660">
    <property type="term" value="F:flavin adenine dinucleotide binding"/>
    <property type="evidence" value="ECO:0007669"/>
    <property type="project" value="TreeGrafter"/>
</dbReference>
<evidence type="ECO:0000313" key="3">
    <source>
        <dbReference type="Proteomes" id="UP000326565"/>
    </source>
</evidence>
<gene>
    <name evidence="2" type="ORF">BDV29DRAFT_163048</name>
</gene>